<evidence type="ECO:0000256" key="6">
    <source>
        <dbReference type="SAM" id="MobiDB-lite"/>
    </source>
</evidence>
<comment type="subcellular location">
    <subcellularLocation>
        <location evidence="1">Nucleus</location>
    </subcellularLocation>
</comment>
<evidence type="ECO:0000256" key="3">
    <source>
        <dbReference type="ARBA" id="ARBA00023125"/>
    </source>
</evidence>
<dbReference type="InterPro" id="IPR044808">
    <property type="entry name" value="ERF_plant"/>
</dbReference>
<evidence type="ECO:0000256" key="1">
    <source>
        <dbReference type="ARBA" id="ARBA00004123"/>
    </source>
</evidence>
<dbReference type="SMART" id="SM00380">
    <property type="entry name" value="AP2"/>
    <property type="match status" value="1"/>
</dbReference>
<dbReference type="GO" id="GO:0003700">
    <property type="term" value="F:DNA-binding transcription factor activity"/>
    <property type="evidence" value="ECO:0007669"/>
    <property type="project" value="InterPro"/>
</dbReference>
<feature type="region of interest" description="Disordered" evidence="6">
    <location>
        <begin position="224"/>
        <end position="243"/>
    </location>
</feature>
<organism evidence="8 9">
    <name type="scientific">Ananas comosus</name>
    <name type="common">Pineapple</name>
    <name type="synonym">Ananas ananas</name>
    <dbReference type="NCBI Taxonomy" id="4615"/>
    <lineage>
        <taxon>Eukaryota</taxon>
        <taxon>Viridiplantae</taxon>
        <taxon>Streptophyta</taxon>
        <taxon>Embryophyta</taxon>
        <taxon>Tracheophyta</taxon>
        <taxon>Spermatophyta</taxon>
        <taxon>Magnoliopsida</taxon>
        <taxon>Liliopsida</taxon>
        <taxon>Poales</taxon>
        <taxon>Bromeliaceae</taxon>
        <taxon>Bromelioideae</taxon>
        <taxon>Ananas</taxon>
    </lineage>
</organism>
<dbReference type="PRINTS" id="PR00367">
    <property type="entry name" value="ETHRSPELEMNT"/>
</dbReference>
<keyword evidence="8" id="KW-1185">Reference proteome</keyword>
<dbReference type="GO" id="GO:0009873">
    <property type="term" value="P:ethylene-activated signaling pathway"/>
    <property type="evidence" value="ECO:0007669"/>
    <property type="project" value="InterPro"/>
</dbReference>
<name>A0A6P5EGQ1_ANACO</name>
<dbReference type="Gene3D" id="3.30.730.10">
    <property type="entry name" value="AP2/ERF domain"/>
    <property type="match status" value="1"/>
</dbReference>
<sequence length="243" mass="26302">MFGRYDPARAEQDTSAIVSALSHVLHSSSNSAHGAGAEPVGANRASAEPAGSDSAGMNEVITRPSEDQERRKHYRGVRRRPWGKWAAEIRDPNKAARVWLGTFDTAERAAMAYDEAALRFKGSKAKVNFPERAVLLKHHNVNIDRRPEQPPLLPPPTMINPNTTTTTTAATATATTTATATATAGAYPNIIQYVNILQSNEEMPSTYMDFSLGHIMTSSNVGSYSSSSSGCSWSHGEPREKDT</sequence>
<reference evidence="8" key="1">
    <citation type="journal article" date="2015" name="Nat. Genet.">
        <title>The pineapple genome and the evolution of CAM photosynthesis.</title>
        <authorList>
            <person name="Ming R."/>
            <person name="VanBuren R."/>
            <person name="Wai C.M."/>
            <person name="Tang H."/>
            <person name="Schatz M.C."/>
            <person name="Bowers J.E."/>
            <person name="Lyons E."/>
            <person name="Wang M.L."/>
            <person name="Chen J."/>
            <person name="Biggers E."/>
            <person name="Zhang J."/>
            <person name="Huang L."/>
            <person name="Zhang L."/>
            <person name="Miao W."/>
            <person name="Zhang J."/>
            <person name="Ye Z."/>
            <person name="Miao C."/>
            <person name="Lin Z."/>
            <person name="Wang H."/>
            <person name="Zhou H."/>
            <person name="Yim W.C."/>
            <person name="Priest H.D."/>
            <person name="Zheng C."/>
            <person name="Woodhouse M."/>
            <person name="Edger P.P."/>
            <person name="Guyot R."/>
            <person name="Guo H.B."/>
            <person name="Guo H."/>
            <person name="Zheng G."/>
            <person name="Singh R."/>
            <person name="Sharma A."/>
            <person name="Min X."/>
            <person name="Zheng Y."/>
            <person name="Lee H."/>
            <person name="Gurtowski J."/>
            <person name="Sedlazeck F.J."/>
            <person name="Harkess A."/>
            <person name="McKain M.R."/>
            <person name="Liao Z."/>
            <person name="Fang J."/>
            <person name="Liu J."/>
            <person name="Zhang X."/>
            <person name="Zhang Q."/>
            <person name="Hu W."/>
            <person name="Qin Y."/>
            <person name="Wang K."/>
            <person name="Chen L.Y."/>
            <person name="Shirley N."/>
            <person name="Lin Y.R."/>
            <person name="Liu L.Y."/>
            <person name="Hernandez A.G."/>
            <person name="Wright C.L."/>
            <person name="Bulone V."/>
            <person name="Tuskan G.A."/>
            <person name="Heath K."/>
            <person name="Zee F."/>
            <person name="Moore P.H."/>
            <person name="Sunkar R."/>
            <person name="Leebens-Mack J.H."/>
            <person name="Mockler T."/>
            <person name="Bennetzen J.L."/>
            <person name="Freeling M."/>
            <person name="Sankoff D."/>
            <person name="Paterson A.H."/>
            <person name="Zhu X."/>
            <person name="Yang X."/>
            <person name="Smith J.A."/>
            <person name="Cushman J.C."/>
            <person name="Paull R.E."/>
            <person name="Yu Q."/>
        </authorList>
    </citation>
    <scope>NUCLEOTIDE SEQUENCE [LARGE SCALE GENOMIC DNA]</scope>
    <source>
        <strain evidence="8">cv. F153</strain>
    </source>
</reference>
<dbReference type="GO" id="GO:0003677">
    <property type="term" value="F:DNA binding"/>
    <property type="evidence" value="ECO:0007669"/>
    <property type="project" value="UniProtKB-KW"/>
</dbReference>
<proteinExistence type="predicted"/>
<dbReference type="PANTHER" id="PTHR31190:SF167">
    <property type="entry name" value="ETHYLENE-RESPONSIVE TRANSCRIPTION FACTOR ERF112"/>
    <property type="match status" value="1"/>
</dbReference>
<gene>
    <name evidence="9" type="primary">LOC109704288</name>
</gene>
<dbReference type="GO" id="GO:0005634">
    <property type="term" value="C:nucleus"/>
    <property type="evidence" value="ECO:0007669"/>
    <property type="project" value="UniProtKB-SubCell"/>
</dbReference>
<dbReference type="OrthoDB" id="1925932at2759"/>
<evidence type="ECO:0000256" key="2">
    <source>
        <dbReference type="ARBA" id="ARBA00023015"/>
    </source>
</evidence>
<dbReference type="Proteomes" id="UP000515123">
    <property type="component" value="Unplaced"/>
</dbReference>
<feature type="compositionally biased region" description="Low complexity" evidence="6">
    <location>
        <begin position="224"/>
        <end position="235"/>
    </location>
</feature>
<dbReference type="AlphaFoldDB" id="A0A6P5EGQ1"/>
<evidence type="ECO:0000313" key="8">
    <source>
        <dbReference type="Proteomes" id="UP000515123"/>
    </source>
</evidence>
<keyword evidence="4" id="KW-0804">Transcription</keyword>
<reference evidence="9" key="2">
    <citation type="submission" date="2025-08" db="UniProtKB">
        <authorList>
            <consortium name="RefSeq"/>
        </authorList>
    </citation>
    <scope>IDENTIFICATION</scope>
    <source>
        <tissue evidence="9">Leaf</tissue>
    </source>
</reference>
<dbReference type="PANTHER" id="PTHR31190">
    <property type="entry name" value="DNA-BINDING DOMAIN"/>
    <property type="match status" value="1"/>
</dbReference>
<evidence type="ECO:0000259" key="7">
    <source>
        <dbReference type="PROSITE" id="PS51032"/>
    </source>
</evidence>
<dbReference type="InterPro" id="IPR001471">
    <property type="entry name" value="AP2/ERF_dom"/>
</dbReference>
<dbReference type="PROSITE" id="PS51032">
    <property type="entry name" value="AP2_ERF"/>
    <property type="match status" value="1"/>
</dbReference>
<keyword evidence="3" id="KW-0238">DNA-binding</keyword>
<feature type="region of interest" description="Disordered" evidence="6">
    <location>
        <begin position="28"/>
        <end position="75"/>
    </location>
</feature>
<feature type="domain" description="AP2/ERF" evidence="7">
    <location>
        <begin position="73"/>
        <end position="130"/>
    </location>
</feature>
<dbReference type="RefSeq" id="XP_020080640.1">
    <property type="nucleotide sequence ID" value="XM_020225051.1"/>
</dbReference>
<evidence type="ECO:0000256" key="4">
    <source>
        <dbReference type="ARBA" id="ARBA00023163"/>
    </source>
</evidence>
<keyword evidence="2" id="KW-0805">Transcription regulation</keyword>
<dbReference type="FunFam" id="3.30.730.10:FF:000001">
    <property type="entry name" value="Ethylene-responsive transcription factor 2"/>
    <property type="match status" value="1"/>
</dbReference>
<dbReference type="Pfam" id="PF00847">
    <property type="entry name" value="AP2"/>
    <property type="match status" value="1"/>
</dbReference>
<protein>
    <submittedName>
        <fullName evidence="9">Ethylene-responsive transcription factor ERF113-like</fullName>
    </submittedName>
</protein>
<accession>A0A6P5EGQ1</accession>
<keyword evidence="5" id="KW-0539">Nucleus</keyword>
<evidence type="ECO:0000313" key="9">
    <source>
        <dbReference type="RefSeq" id="XP_020080640.1"/>
    </source>
</evidence>
<dbReference type="InterPro" id="IPR036955">
    <property type="entry name" value="AP2/ERF_dom_sf"/>
</dbReference>
<evidence type="ECO:0000256" key="5">
    <source>
        <dbReference type="ARBA" id="ARBA00023242"/>
    </source>
</evidence>
<dbReference type="GeneID" id="109704288"/>
<feature type="compositionally biased region" description="Low complexity" evidence="6">
    <location>
        <begin position="28"/>
        <end position="37"/>
    </location>
</feature>
<dbReference type="CDD" id="cd00018">
    <property type="entry name" value="AP2"/>
    <property type="match status" value="1"/>
</dbReference>
<dbReference type="InterPro" id="IPR016177">
    <property type="entry name" value="DNA-bd_dom_sf"/>
</dbReference>
<dbReference type="SUPFAM" id="SSF54171">
    <property type="entry name" value="DNA-binding domain"/>
    <property type="match status" value="1"/>
</dbReference>